<dbReference type="SUPFAM" id="SSF56281">
    <property type="entry name" value="Metallo-hydrolase/oxidoreductase"/>
    <property type="match status" value="1"/>
</dbReference>
<dbReference type="InterPro" id="IPR001279">
    <property type="entry name" value="Metallo-B-lactamas"/>
</dbReference>
<proteinExistence type="predicted"/>
<keyword evidence="2" id="KW-0378">Hydrolase</keyword>
<dbReference type="InterPro" id="IPR036866">
    <property type="entry name" value="RibonucZ/Hydroxyglut_hydro"/>
</dbReference>
<dbReference type="GO" id="GO:0005737">
    <property type="term" value="C:cytoplasm"/>
    <property type="evidence" value="ECO:0007669"/>
    <property type="project" value="TreeGrafter"/>
</dbReference>
<sequence length="318" mass="36725">MYCQLNKVGVGELKKQRFENLNGVQNQHGVRDFINWYRERMSKKKDLRKTIAVEHQPDYRNIHNANVDSLSWIGHATFFIRINGLTVVTDPVWTNFMGTTKRNVPVTIPIDHLPEIDVVLISHGHYDHLHLPSLRNLPGDPLFLIPKGLKAFMKKRGFLEDRLIELDWWQHYCIQNVTFTFVPAQHWVKRGLFDTNTSRWGGWVLESTDQSLYFAGDSGYFEGFKQLQSVKRINYALVPIGAYEPEWFMELDHMNPEQAVQAFIDLGASHMVPMHYGTFRLADDTGPEALERFEQAWEEQGLAAKKKSVLPIGGTLCL</sequence>
<name>A0A4Y7WF77_9BACI</name>
<dbReference type="AlphaFoldDB" id="A0A4Y7WF77"/>
<evidence type="ECO:0000313" key="2">
    <source>
        <dbReference type="EMBL" id="TES46170.1"/>
    </source>
</evidence>
<dbReference type="GO" id="GO:0008270">
    <property type="term" value="F:zinc ion binding"/>
    <property type="evidence" value="ECO:0007669"/>
    <property type="project" value="InterPro"/>
</dbReference>
<dbReference type="RefSeq" id="WP_134259618.1">
    <property type="nucleotide sequence ID" value="NZ_LDIM01000013.1"/>
</dbReference>
<evidence type="ECO:0000259" key="1">
    <source>
        <dbReference type="Pfam" id="PF12706"/>
    </source>
</evidence>
<dbReference type="Gene3D" id="3.60.15.10">
    <property type="entry name" value="Ribonuclease Z/Hydroxyacylglutathione hydrolase-like"/>
    <property type="match status" value="1"/>
</dbReference>
<reference evidence="2 3" key="1">
    <citation type="submission" date="2019-03" db="EMBL/GenBank/DDBJ databases">
        <authorList>
            <person name="Liu G."/>
        </authorList>
    </citation>
    <scope>NUCLEOTIDE SEQUENCE [LARGE SCALE GENOMIC DNA]</scope>
    <source>
        <strain evidence="2 3">DSM 19099</strain>
    </source>
</reference>
<evidence type="ECO:0000313" key="3">
    <source>
        <dbReference type="Proteomes" id="UP000298210"/>
    </source>
</evidence>
<dbReference type="EMBL" id="SNUX01000004">
    <property type="protein sequence ID" value="TES46170.1"/>
    <property type="molecule type" value="Genomic_DNA"/>
</dbReference>
<gene>
    <name evidence="2" type="ORF">E2L03_15770</name>
</gene>
<dbReference type="PIRSF" id="PIRSF038896">
    <property type="entry name" value="NAPE-PLD"/>
    <property type="match status" value="1"/>
</dbReference>
<accession>A0A4Y7WF77</accession>
<comment type="caution">
    <text evidence="2">The sequence shown here is derived from an EMBL/GenBank/DDBJ whole genome shotgun (WGS) entry which is preliminary data.</text>
</comment>
<feature type="domain" description="Metallo-beta-lactamase" evidence="1">
    <location>
        <begin position="87"/>
        <end position="276"/>
    </location>
</feature>
<dbReference type="Proteomes" id="UP000298210">
    <property type="component" value="Unassembled WGS sequence"/>
</dbReference>
<dbReference type="GO" id="GO:0070290">
    <property type="term" value="F:N-acylphosphatidylethanolamine-specific phospholipase D activity"/>
    <property type="evidence" value="ECO:0007669"/>
    <property type="project" value="InterPro"/>
</dbReference>
<dbReference type="PANTHER" id="PTHR15032:SF36">
    <property type="entry name" value="METALLO-BETA-LACTAMASE DOMAIN-CONTAINING PROTEIN"/>
    <property type="match status" value="1"/>
</dbReference>
<protein>
    <submittedName>
        <fullName evidence="2">MBL fold metallo-hydrolase</fullName>
    </submittedName>
</protein>
<dbReference type="PANTHER" id="PTHR15032">
    <property type="entry name" value="N-ACYL-PHOSPHATIDYLETHANOLAMINE-HYDROLYZING PHOSPHOLIPASE D"/>
    <property type="match status" value="1"/>
</dbReference>
<organism evidence="2 3">
    <name type="scientific">Shouchella lehensis</name>
    <dbReference type="NCBI Taxonomy" id="300825"/>
    <lineage>
        <taxon>Bacteria</taxon>
        <taxon>Bacillati</taxon>
        <taxon>Bacillota</taxon>
        <taxon>Bacilli</taxon>
        <taxon>Bacillales</taxon>
        <taxon>Bacillaceae</taxon>
        <taxon>Shouchella</taxon>
    </lineage>
</organism>
<dbReference type="Pfam" id="PF12706">
    <property type="entry name" value="Lactamase_B_2"/>
    <property type="match status" value="1"/>
</dbReference>
<dbReference type="InterPro" id="IPR024884">
    <property type="entry name" value="NAPE-PLD"/>
</dbReference>